<dbReference type="HAMAP" id="MF_00123">
    <property type="entry name" value="Arg_tRNA_synth"/>
    <property type="match status" value="1"/>
</dbReference>
<evidence type="ECO:0000259" key="12">
    <source>
        <dbReference type="SMART" id="SM00836"/>
    </source>
</evidence>
<dbReference type="FunFam" id="1.10.730.10:FF:000008">
    <property type="entry name" value="Arginine--tRNA ligase"/>
    <property type="match status" value="1"/>
</dbReference>
<evidence type="ECO:0000256" key="5">
    <source>
        <dbReference type="ARBA" id="ARBA00022490"/>
    </source>
</evidence>
<dbReference type="SUPFAM" id="SSF52374">
    <property type="entry name" value="Nucleotidylyl transferase"/>
    <property type="match status" value="1"/>
</dbReference>
<dbReference type="GO" id="GO:0004814">
    <property type="term" value="F:arginine-tRNA ligase activity"/>
    <property type="evidence" value="ECO:0007669"/>
    <property type="project" value="UniProtKB-EC"/>
</dbReference>
<dbReference type="InterPro" id="IPR001278">
    <property type="entry name" value="Arg-tRNA-ligase"/>
</dbReference>
<evidence type="ECO:0000256" key="9">
    <source>
        <dbReference type="ARBA" id="ARBA00022917"/>
    </source>
</evidence>
<evidence type="ECO:0000256" key="1">
    <source>
        <dbReference type="ARBA" id="ARBA00004496"/>
    </source>
</evidence>
<comment type="subcellular location">
    <subcellularLocation>
        <location evidence="1">Cytoplasm</location>
    </subcellularLocation>
</comment>
<dbReference type="InterPro" id="IPR008909">
    <property type="entry name" value="DALR_anticod-bd"/>
</dbReference>
<dbReference type="Gene3D" id="3.40.50.620">
    <property type="entry name" value="HUPs"/>
    <property type="match status" value="1"/>
</dbReference>
<evidence type="ECO:0000256" key="10">
    <source>
        <dbReference type="ARBA" id="ARBA00023146"/>
    </source>
</evidence>
<evidence type="ECO:0000256" key="6">
    <source>
        <dbReference type="ARBA" id="ARBA00022598"/>
    </source>
</evidence>
<comment type="similarity">
    <text evidence="2">Belongs to the class-I aminoacyl-tRNA synthetase family.</text>
</comment>
<dbReference type="SMART" id="SM01016">
    <property type="entry name" value="Arg_tRNA_synt_N"/>
    <property type="match status" value="1"/>
</dbReference>
<dbReference type="EC" id="6.1.1.19" evidence="4"/>
<evidence type="ECO:0000256" key="11">
    <source>
        <dbReference type="ARBA" id="ARBA00049339"/>
    </source>
</evidence>
<name>A0A3B1CGG2_9ZZZZ</name>
<accession>A0A3B1CGG2</accession>
<evidence type="ECO:0000256" key="8">
    <source>
        <dbReference type="ARBA" id="ARBA00022840"/>
    </source>
</evidence>
<comment type="catalytic activity">
    <reaction evidence="11">
        <text>tRNA(Arg) + L-arginine + ATP = L-arginyl-tRNA(Arg) + AMP + diphosphate</text>
        <dbReference type="Rhea" id="RHEA:20301"/>
        <dbReference type="Rhea" id="RHEA-COMP:9658"/>
        <dbReference type="Rhea" id="RHEA-COMP:9673"/>
        <dbReference type="ChEBI" id="CHEBI:30616"/>
        <dbReference type="ChEBI" id="CHEBI:32682"/>
        <dbReference type="ChEBI" id="CHEBI:33019"/>
        <dbReference type="ChEBI" id="CHEBI:78442"/>
        <dbReference type="ChEBI" id="CHEBI:78513"/>
        <dbReference type="ChEBI" id="CHEBI:456215"/>
        <dbReference type="EC" id="6.1.1.19"/>
    </reaction>
</comment>
<protein>
    <recommendedName>
        <fullName evidence="4">arginine--tRNA ligase</fullName>
        <ecNumber evidence="4">6.1.1.19</ecNumber>
    </recommendedName>
</protein>
<feature type="domain" description="Arginyl tRNA synthetase N-terminal" evidence="13">
    <location>
        <begin position="3"/>
        <end position="91"/>
    </location>
</feature>
<dbReference type="PANTHER" id="PTHR11956">
    <property type="entry name" value="ARGINYL-TRNA SYNTHETASE"/>
    <property type="match status" value="1"/>
</dbReference>
<dbReference type="Pfam" id="PF03485">
    <property type="entry name" value="Arg_tRNA_synt_N"/>
    <property type="match status" value="1"/>
</dbReference>
<dbReference type="SMART" id="SM00836">
    <property type="entry name" value="DALR_1"/>
    <property type="match status" value="1"/>
</dbReference>
<organism evidence="14">
    <name type="scientific">hydrothermal vent metagenome</name>
    <dbReference type="NCBI Taxonomy" id="652676"/>
    <lineage>
        <taxon>unclassified sequences</taxon>
        <taxon>metagenomes</taxon>
        <taxon>ecological metagenomes</taxon>
    </lineage>
</organism>
<proteinExistence type="inferred from homology"/>
<dbReference type="PROSITE" id="PS00178">
    <property type="entry name" value="AA_TRNA_LIGASE_I"/>
    <property type="match status" value="1"/>
</dbReference>
<dbReference type="GO" id="GO:0006420">
    <property type="term" value="P:arginyl-tRNA aminoacylation"/>
    <property type="evidence" value="ECO:0007669"/>
    <property type="project" value="InterPro"/>
</dbReference>
<comment type="subunit">
    <text evidence="3">Monomer.</text>
</comment>
<keyword evidence="6 14" id="KW-0436">Ligase</keyword>
<dbReference type="PRINTS" id="PR01038">
    <property type="entry name" value="TRNASYNTHARG"/>
</dbReference>
<gene>
    <name evidence="14" type="ORF">MNBD_NITROSPINAE04-789</name>
</gene>
<keyword evidence="5" id="KW-0963">Cytoplasm</keyword>
<dbReference type="PANTHER" id="PTHR11956:SF5">
    <property type="entry name" value="ARGININE--TRNA LIGASE, CYTOPLASMIC"/>
    <property type="match status" value="1"/>
</dbReference>
<dbReference type="Pfam" id="PF05746">
    <property type="entry name" value="DALR_1"/>
    <property type="match status" value="1"/>
</dbReference>
<evidence type="ECO:0000256" key="2">
    <source>
        <dbReference type="ARBA" id="ARBA00005594"/>
    </source>
</evidence>
<dbReference type="InterPro" id="IPR001412">
    <property type="entry name" value="aa-tRNA-synth_I_CS"/>
</dbReference>
<dbReference type="EMBL" id="UOGA01000238">
    <property type="protein sequence ID" value="VAX23064.1"/>
    <property type="molecule type" value="Genomic_DNA"/>
</dbReference>
<evidence type="ECO:0000256" key="3">
    <source>
        <dbReference type="ARBA" id="ARBA00011245"/>
    </source>
</evidence>
<keyword evidence="10 14" id="KW-0030">Aminoacyl-tRNA synthetase</keyword>
<dbReference type="InterPro" id="IPR009080">
    <property type="entry name" value="tRNAsynth_Ia_anticodon-bd"/>
</dbReference>
<evidence type="ECO:0000259" key="13">
    <source>
        <dbReference type="SMART" id="SM01016"/>
    </source>
</evidence>
<reference evidence="14" key="1">
    <citation type="submission" date="2018-06" db="EMBL/GenBank/DDBJ databases">
        <authorList>
            <person name="Zhirakovskaya E."/>
        </authorList>
    </citation>
    <scope>NUCLEOTIDE SEQUENCE</scope>
</reference>
<dbReference type="Gene3D" id="3.30.1360.70">
    <property type="entry name" value="Arginyl tRNA synthetase N-terminal domain"/>
    <property type="match status" value="1"/>
</dbReference>
<feature type="domain" description="DALR anticodon binding" evidence="12">
    <location>
        <begin position="431"/>
        <end position="551"/>
    </location>
</feature>
<dbReference type="NCBIfam" id="TIGR00456">
    <property type="entry name" value="argS"/>
    <property type="match status" value="1"/>
</dbReference>
<dbReference type="Pfam" id="PF00750">
    <property type="entry name" value="tRNA-synt_1d"/>
    <property type="match status" value="1"/>
</dbReference>
<dbReference type="GO" id="GO:0005524">
    <property type="term" value="F:ATP binding"/>
    <property type="evidence" value="ECO:0007669"/>
    <property type="project" value="UniProtKB-KW"/>
</dbReference>
<dbReference type="InterPro" id="IPR005148">
    <property type="entry name" value="Arg-tRNA-synth_N"/>
</dbReference>
<dbReference type="AlphaFoldDB" id="A0A3B1CGG2"/>
<dbReference type="InterPro" id="IPR014729">
    <property type="entry name" value="Rossmann-like_a/b/a_fold"/>
</dbReference>
<dbReference type="SUPFAM" id="SSF55190">
    <property type="entry name" value="Arginyl-tRNA synthetase (ArgRS), N-terminal 'additional' domain"/>
    <property type="match status" value="1"/>
</dbReference>
<dbReference type="InterPro" id="IPR036695">
    <property type="entry name" value="Arg-tRNA-synth_N_sf"/>
</dbReference>
<evidence type="ECO:0000313" key="14">
    <source>
        <dbReference type="EMBL" id="VAX23064.1"/>
    </source>
</evidence>
<dbReference type="SUPFAM" id="SSF47323">
    <property type="entry name" value="Anticodon-binding domain of a subclass of class I aminoacyl-tRNA synthetases"/>
    <property type="match status" value="1"/>
</dbReference>
<keyword evidence="7" id="KW-0547">Nucleotide-binding</keyword>
<sequence length="551" mass="60967">MKLTIRALIEKAYNSTASAEGWAQANDIVFDVTVPKEEKHGDFSCNAAMILASKLKTNPRAIAVKLAAKLEEEAIFSSVKVAGAGFINMTLQPLEWVSFLGDIISEKEKFGSVDIGKGRKVMIEFVSANPTGPLHIGHGRGAAVGDALARILEKAGYDTHKEYYINNVGLQMENLGRSTINRAKELLGKPFDEPDYKGEYIKEIAKEYIACKGEDVLELPPAEAVLSASEFTADSILKGIRRDLDDFDVKFDKWFSEESLHLAGAVETTIEKLQADGHIYEKDGALWLSTESAGDEKDRVVRRANGITTYLAADIAYHKDKFDRGFETVVDVWGADHHGYIPRMKATVSALGVDPDRLVVRLVQLVSLKRGGKTVAMTTRGGVFTTLREIIDEVGVDVTRYFFLMRSADSHLDFDVDLAKKHSDENPVFYIQYAHARCANIFVTASEKGVKNISFDELDKSLLNNKDEVRLIRKLSQLPGVVASCAEGFQPHPVTQYLTETAAAFHYFYRHNRVVTDDAPLTQARLKLVEATMITLKNGLALLGISAPTRM</sequence>
<evidence type="ECO:0000256" key="7">
    <source>
        <dbReference type="ARBA" id="ARBA00022741"/>
    </source>
</evidence>
<dbReference type="Gene3D" id="1.10.730.10">
    <property type="entry name" value="Isoleucyl-tRNA Synthetase, Domain 1"/>
    <property type="match status" value="1"/>
</dbReference>
<dbReference type="GO" id="GO:0005737">
    <property type="term" value="C:cytoplasm"/>
    <property type="evidence" value="ECO:0007669"/>
    <property type="project" value="UniProtKB-SubCell"/>
</dbReference>
<dbReference type="FunFam" id="3.40.50.620:FF:000062">
    <property type="entry name" value="Arginine--tRNA ligase"/>
    <property type="match status" value="1"/>
</dbReference>
<keyword evidence="9" id="KW-0648">Protein biosynthesis</keyword>
<keyword evidence="8" id="KW-0067">ATP-binding</keyword>
<evidence type="ECO:0000256" key="4">
    <source>
        <dbReference type="ARBA" id="ARBA00012837"/>
    </source>
</evidence>
<dbReference type="CDD" id="cd00671">
    <property type="entry name" value="ArgRS_core"/>
    <property type="match status" value="1"/>
</dbReference>
<dbReference type="InterPro" id="IPR035684">
    <property type="entry name" value="ArgRS_core"/>
</dbReference>